<name>A0A163BF55_9FLAO</name>
<dbReference type="SUPFAM" id="SSF54001">
    <property type="entry name" value="Cysteine proteinases"/>
    <property type="match status" value="1"/>
</dbReference>
<protein>
    <recommendedName>
        <fullName evidence="2">Transglutaminase-like domain-containing protein</fullName>
    </recommendedName>
</protein>
<dbReference type="Pfam" id="PF01841">
    <property type="entry name" value="Transglut_core"/>
    <property type="match status" value="1"/>
</dbReference>
<dbReference type="InterPro" id="IPR038765">
    <property type="entry name" value="Papain-like_cys_pep_sf"/>
</dbReference>
<evidence type="ECO:0000256" key="1">
    <source>
        <dbReference type="SAM" id="Phobius"/>
    </source>
</evidence>
<proteinExistence type="predicted"/>
<feature type="transmembrane region" description="Helical" evidence="1">
    <location>
        <begin position="467"/>
        <end position="485"/>
    </location>
</feature>
<dbReference type="RefSeq" id="WP_066312078.1">
    <property type="nucleotide sequence ID" value="NZ_LQRT01000005.1"/>
</dbReference>
<dbReference type="Gene3D" id="3.10.620.30">
    <property type="match status" value="1"/>
</dbReference>
<dbReference type="AlphaFoldDB" id="A0A163BF55"/>
<evidence type="ECO:0000313" key="3">
    <source>
        <dbReference type="EMBL" id="KZS41331.1"/>
    </source>
</evidence>
<evidence type="ECO:0000259" key="2">
    <source>
        <dbReference type="SMART" id="SM00460"/>
    </source>
</evidence>
<feature type="transmembrane region" description="Helical" evidence="1">
    <location>
        <begin position="6"/>
        <end position="24"/>
    </location>
</feature>
<feature type="domain" description="Transglutaminase-like" evidence="2">
    <location>
        <begin position="199"/>
        <end position="260"/>
    </location>
</feature>
<organism evidence="3 4">
    <name type="scientific">Aquimarina aggregata</name>
    <dbReference type="NCBI Taxonomy" id="1642818"/>
    <lineage>
        <taxon>Bacteria</taxon>
        <taxon>Pseudomonadati</taxon>
        <taxon>Bacteroidota</taxon>
        <taxon>Flavobacteriia</taxon>
        <taxon>Flavobacteriales</taxon>
        <taxon>Flavobacteriaceae</taxon>
        <taxon>Aquimarina</taxon>
    </lineage>
</organism>
<dbReference type="OrthoDB" id="9804872at2"/>
<feature type="transmembrane region" description="Helical" evidence="1">
    <location>
        <begin position="365"/>
        <end position="394"/>
    </location>
</feature>
<dbReference type="InterPro" id="IPR002931">
    <property type="entry name" value="Transglutaminase-like"/>
</dbReference>
<dbReference type="Proteomes" id="UP000076715">
    <property type="component" value="Unassembled WGS sequence"/>
</dbReference>
<sequence>MNLKTNLRTVLILVSVVAIVSIGLKLKPILMNYDNFNPEVVYKVNYDYFFKSGDKHTAVKTFVPYQNLRQRISEEKIVNDTTLTFIKDTLKNGNIKGVWNTEIANQYHAVKYQFVFEGKETRHTLPLRFDFISEKHKEHLQDYLLPTENIQSDHSNIKNIAAQLQEETQNDKEIIQNVFDYVAAIPSAPIITLTDALTAIEQNRASCNGKSRLFVAICRNLGYPARIKGGIILENTNKRTSHVWAEVLINEVWVPFDALNNHFAYIPANYLEIHTGDEFLITHTAGIQFDYTYHIDETHHISFLNMNSEEISELSSISLWSLVKGGVMPKNALNLLLLLPIGGLLVAFLRNIIGLKTFGVFLPVLIAFSLLHTGFVFGIVLFVVLILMVGLVSYPFERLGLLYTPKLVISLTFMVSLMIITTMIGIRYDILWLTTLSFFPTIILTIAAERFARATTEDGYKEAIDKLLQTLLATTICYLVLSWSWLPSVLIIFPELLLLIIILAVFLGRYIGIRWVEFYRFRPLFNESISK</sequence>
<dbReference type="PANTHER" id="PTHR33490">
    <property type="entry name" value="BLR5614 PROTEIN-RELATED"/>
    <property type="match status" value="1"/>
</dbReference>
<gene>
    <name evidence="3" type="ORF">AWE51_21750</name>
</gene>
<reference evidence="3 4" key="1">
    <citation type="submission" date="2016-01" db="EMBL/GenBank/DDBJ databases">
        <title>The draft genome sequence of Aquimarina sp. RZW4-3-2.</title>
        <authorList>
            <person name="Wang Y."/>
        </authorList>
    </citation>
    <scope>NUCLEOTIDE SEQUENCE [LARGE SCALE GENOMIC DNA]</scope>
    <source>
        <strain evidence="3 4">RZW4-3-2</strain>
    </source>
</reference>
<keyword evidence="1" id="KW-1133">Transmembrane helix</keyword>
<accession>A0A163BF55</accession>
<dbReference type="InterPro" id="IPR025840">
    <property type="entry name" value="7TM_transglut"/>
</dbReference>
<feature type="transmembrane region" description="Helical" evidence="1">
    <location>
        <begin position="332"/>
        <end position="353"/>
    </location>
</feature>
<keyword evidence="1" id="KW-0472">Membrane</keyword>
<feature type="transmembrane region" description="Helical" evidence="1">
    <location>
        <begin position="491"/>
        <end position="512"/>
    </location>
</feature>
<comment type="caution">
    <text evidence="3">The sequence shown here is derived from an EMBL/GenBank/DDBJ whole genome shotgun (WGS) entry which is preliminary data.</text>
</comment>
<feature type="transmembrane region" description="Helical" evidence="1">
    <location>
        <begin position="406"/>
        <end position="424"/>
    </location>
</feature>
<dbReference type="SMART" id="SM00460">
    <property type="entry name" value="TGc"/>
    <property type="match status" value="1"/>
</dbReference>
<evidence type="ECO:0000313" key="4">
    <source>
        <dbReference type="Proteomes" id="UP000076715"/>
    </source>
</evidence>
<dbReference type="Pfam" id="PF14402">
    <property type="entry name" value="7TM_transglut"/>
    <property type="match status" value="1"/>
</dbReference>
<dbReference type="STRING" id="1642818.AWE51_21750"/>
<keyword evidence="1" id="KW-0812">Transmembrane</keyword>
<feature type="transmembrane region" description="Helical" evidence="1">
    <location>
        <begin position="430"/>
        <end position="447"/>
    </location>
</feature>
<keyword evidence="4" id="KW-1185">Reference proteome</keyword>
<dbReference type="EMBL" id="LQRT01000005">
    <property type="protein sequence ID" value="KZS41331.1"/>
    <property type="molecule type" value="Genomic_DNA"/>
</dbReference>
<dbReference type="PANTHER" id="PTHR33490:SF6">
    <property type="entry name" value="SLL1049 PROTEIN"/>
    <property type="match status" value="1"/>
</dbReference>